<dbReference type="AlphaFoldDB" id="A0A835QLJ5"/>
<name>A0A835QLJ5_VANPL</name>
<organism evidence="1 2">
    <name type="scientific">Vanilla planifolia</name>
    <name type="common">Vanilla</name>
    <dbReference type="NCBI Taxonomy" id="51239"/>
    <lineage>
        <taxon>Eukaryota</taxon>
        <taxon>Viridiplantae</taxon>
        <taxon>Streptophyta</taxon>
        <taxon>Embryophyta</taxon>
        <taxon>Tracheophyta</taxon>
        <taxon>Spermatophyta</taxon>
        <taxon>Magnoliopsida</taxon>
        <taxon>Liliopsida</taxon>
        <taxon>Asparagales</taxon>
        <taxon>Orchidaceae</taxon>
        <taxon>Vanilloideae</taxon>
        <taxon>Vanilleae</taxon>
        <taxon>Vanilla</taxon>
    </lineage>
</organism>
<comment type="caution">
    <text evidence="1">The sequence shown here is derived from an EMBL/GenBank/DDBJ whole genome shotgun (WGS) entry which is preliminary data.</text>
</comment>
<accession>A0A835QLJ5</accession>
<evidence type="ECO:0000313" key="2">
    <source>
        <dbReference type="Proteomes" id="UP000639772"/>
    </source>
</evidence>
<dbReference type="Proteomes" id="UP000639772">
    <property type="component" value="Unassembled WGS sequence"/>
</dbReference>
<gene>
    <name evidence="1" type="ORF">HPP92_016475</name>
</gene>
<evidence type="ECO:0000313" key="1">
    <source>
        <dbReference type="EMBL" id="KAG0471929.1"/>
    </source>
</evidence>
<reference evidence="1 2" key="1">
    <citation type="journal article" date="2020" name="Nat. Food">
        <title>A phased Vanilla planifolia genome enables genetic improvement of flavour and production.</title>
        <authorList>
            <person name="Hasing T."/>
            <person name="Tang H."/>
            <person name="Brym M."/>
            <person name="Khazi F."/>
            <person name="Huang T."/>
            <person name="Chambers A.H."/>
        </authorList>
    </citation>
    <scope>NUCLEOTIDE SEQUENCE [LARGE SCALE GENOMIC DNA]</scope>
    <source>
        <tissue evidence="1">Leaf</tissue>
    </source>
</reference>
<protein>
    <submittedName>
        <fullName evidence="1">Uncharacterized protein</fullName>
    </submittedName>
</protein>
<proteinExistence type="predicted"/>
<sequence length="87" mass="9494">MSLLSTGQVELATGTSNATSVLRNFSDAHDLNKSTPMTGVLDYSANVADETSWISKHMESETSEHSKVFLWSVVHQNGLRNLKLATV</sequence>
<dbReference type="EMBL" id="JADCNM010000008">
    <property type="protein sequence ID" value="KAG0471929.1"/>
    <property type="molecule type" value="Genomic_DNA"/>
</dbReference>